<dbReference type="SMART" id="SM00731">
    <property type="entry name" value="SprT"/>
    <property type="match status" value="1"/>
</dbReference>
<dbReference type="GO" id="GO:0006974">
    <property type="term" value="P:DNA damage response"/>
    <property type="evidence" value="ECO:0007669"/>
    <property type="project" value="InterPro"/>
</dbReference>
<keyword evidence="4" id="KW-0472">Membrane</keyword>
<feature type="compositionally biased region" description="Polar residues" evidence="3">
    <location>
        <begin position="782"/>
        <end position="799"/>
    </location>
</feature>
<feature type="compositionally biased region" description="Basic and acidic residues" evidence="3">
    <location>
        <begin position="474"/>
        <end position="491"/>
    </location>
</feature>
<dbReference type="InterPro" id="IPR006640">
    <property type="entry name" value="SprT-like_domain"/>
</dbReference>
<proteinExistence type="predicted"/>
<reference evidence="6" key="2">
    <citation type="submission" date="2025-08" db="UniProtKB">
        <authorList>
            <consortium name="Ensembl"/>
        </authorList>
    </citation>
    <scope>IDENTIFICATION</scope>
</reference>
<feature type="compositionally biased region" description="Basic residues" evidence="3">
    <location>
        <begin position="464"/>
        <end position="473"/>
    </location>
</feature>
<organism evidence="6 7">
    <name type="scientific">Catharus ustulatus</name>
    <name type="common">Russet-backed thrush</name>
    <name type="synonym">Hylocichla ustulatus</name>
    <dbReference type="NCBI Taxonomy" id="91951"/>
    <lineage>
        <taxon>Eukaryota</taxon>
        <taxon>Metazoa</taxon>
        <taxon>Chordata</taxon>
        <taxon>Craniata</taxon>
        <taxon>Vertebrata</taxon>
        <taxon>Euteleostomi</taxon>
        <taxon>Archelosauria</taxon>
        <taxon>Archosauria</taxon>
        <taxon>Dinosauria</taxon>
        <taxon>Saurischia</taxon>
        <taxon>Theropoda</taxon>
        <taxon>Coelurosauria</taxon>
        <taxon>Aves</taxon>
        <taxon>Neognathae</taxon>
        <taxon>Neoaves</taxon>
        <taxon>Telluraves</taxon>
        <taxon>Australaves</taxon>
        <taxon>Passeriformes</taxon>
        <taxon>Turdidae</taxon>
        <taxon>Catharus</taxon>
    </lineage>
</organism>
<evidence type="ECO:0000256" key="3">
    <source>
        <dbReference type="SAM" id="MobiDB-lite"/>
    </source>
</evidence>
<reference evidence="6" key="3">
    <citation type="submission" date="2025-09" db="UniProtKB">
        <authorList>
            <consortium name="Ensembl"/>
        </authorList>
    </citation>
    <scope>IDENTIFICATION</scope>
</reference>
<keyword evidence="7" id="KW-1185">Reference proteome</keyword>
<keyword evidence="2" id="KW-0539">Nucleus</keyword>
<evidence type="ECO:0000259" key="5">
    <source>
        <dbReference type="SMART" id="SM00731"/>
    </source>
</evidence>
<feature type="compositionally biased region" description="Low complexity" evidence="3">
    <location>
        <begin position="432"/>
        <end position="453"/>
    </location>
</feature>
<comment type="subcellular location">
    <subcellularLocation>
        <location evidence="1">Nucleus</location>
    </subcellularLocation>
</comment>
<evidence type="ECO:0000256" key="4">
    <source>
        <dbReference type="SAM" id="Phobius"/>
    </source>
</evidence>
<dbReference type="InterPro" id="IPR044245">
    <property type="entry name" value="Spartan"/>
</dbReference>
<feature type="region of interest" description="Disordered" evidence="3">
    <location>
        <begin position="770"/>
        <end position="799"/>
    </location>
</feature>
<dbReference type="GO" id="GO:0004222">
    <property type="term" value="F:metalloendopeptidase activity"/>
    <property type="evidence" value="ECO:0007669"/>
    <property type="project" value="InterPro"/>
</dbReference>
<evidence type="ECO:0000256" key="2">
    <source>
        <dbReference type="ARBA" id="ARBA00023242"/>
    </source>
</evidence>
<dbReference type="GO" id="GO:0005634">
    <property type="term" value="C:nucleus"/>
    <property type="evidence" value="ECO:0007669"/>
    <property type="project" value="UniProtKB-SubCell"/>
</dbReference>
<feature type="region of interest" description="Disordered" evidence="3">
    <location>
        <begin position="397"/>
        <end position="508"/>
    </location>
</feature>
<gene>
    <name evidence="6" type="primary">SPRTN</name>
</gene>
<dbReference type="Pfam" id="PF10263">
    <property type="entry name" value="SprT-like"/>
    <property type="match status" value="1"/>
</dbReference>
<dbReference type="PANTHER" id="PTHR21220">
    <property type="entry name" value="DNA-DEPENDENT METALLOPROTEASE SPRTN"/>
    <property type="match status" value="1"/>
</dbReference>
<sequence>QTLFAIKYLLTEGIYEHPHGRAGPDHEGRVAAVVAGEVRLELPGRLQEAGEEDVAQLVDVEQRGALDAQLPDGRLHGGCPVLQEQLAGLGGLAQANELGHGSPGGPRASSQRAVRGQLEHQHVRELPDAFVHLGPQLLHGLAHGLVRQVLVQFIQQVHRPLEVPLGNANVQVLGQLLDPLKREVNNLLLSGGLVLLLLVLILVEGVGGFGGCRGGPGQGLLLQAPLLAQGTAALGLLQHLQPLLLDLGILSLEDAALGEHEQLEHVLHRRVVLDVDHGQPVEGVQGVVAVGAAAVGQRGGHEQAVVHEEGVHPLDLRHVVRIVLHQVAVVDQVADLPRRLDELPVVLVDVPLQALRRLLAQRLDALPVLLQVPVPVRLLRQLLHVLPRREAARLQLPPQPAPAAALAQRQRHVRAAAAAARCPPRRHRGHRAAPAPRSPAAGAAARGDAMGPRRAARGGEKGGKGRRAGKERKGRSEGKEGLERREGKEGAEGTLPVRAAGRTRRQQRQPAGRCCACAAAAADRGCGSRLRLCRPTGAGLEMGDEDFLLALRLQQEWEEQDKAEAAAAAAAKRPSVSPCRSSPRPLSVVDEAWELLDPSPDVHALFVQFNQTLFWGKLEAVAVSWSPRMTSSAGICSYHERSGLCSIRLSEPLLKLRPRKDLVETLLHEMIHALLFVTHNYKDRESHGPEFCKHMRRINLLTGANVTIYHNFYDEINLYRQHWWRCNGPCQNRAPYFGYVKRSMNRAPSAHDFWWDEHQRTCGGTFTKVKEPEKFSEKSKQKTQTAKPSHLKSTNKGIL</sequence>
<dbReference type="Pfam" id="PF22934">
    <property type="entry name" value="SPRTN_ZBD"/>
    <property type="match status" value="1"/>
</dbReference>
<feature type="transmembrane region" description="Helical" evidence="4">
    <location>
        <begin position="184"/>
        <end position="203"/>
    </location>
</feature>
<evidence type="ECO:0000256" key="1">
    <source>
        <dbReference type="ARBA" id="ARBA00004123"/>
    </source>
</evidence>
<reference evidence="6" key="1">
    <citation type="submission" date="2020-10" db="EMBL/GenBank/DDBJ databases">
        <title>Catharus ustulatus (Swainson's thrush) genome, bCatUst1, primary haplotype v2.</title>
        <authorList>
            <person name="Delmore K."/>
            <person name="Vafadar M."/>
            <person name="Formenti G."/>
            <person name="Chow W."/>
            <person name="Pelan S."/>
            <person name="Howe K."/>
            <person name="Rhie A."/>
            <person name="Mountcastle J."/>
            <person name="Haase B."/>
            <person name="Fedrigo O."/>
            <person name="Jarvis E.D."/>
        </authorList>
    </citation>
    <scope>NUCLEOTIDE SEQUENCE [LARGE SCALE GENOMIC DNA]</scope>
</reference>
<name>A0A8C3XXQ2_CATUS</name>
<evidence type="ECO:0000313" key="6">
    <source>
        <dbReference type="Ensembl" id="ENSCUSP00005000812.1"/>
    </source>
</evidence>
<dbReference type="GO" id="GO:0003697">
    <property type="term" value="F:single-stranded DNA binding"/>
    <property type="evidence" value="ECO:0007669"/>
    <property type="project" value="InterPro"/>
</dbReference>
<dbReference type="GO" id="GO:0031593">
    <property type="term" value="F:polyubiquitin modification-dependent protein binding"/>
    <property type="evidence" value="ECO:0007669"/>
    <property type="project" value="TreeGrafter"/>
</dbReference>
<dbReference type="PANTHER" id="PTHR21220:SF0">
    <property type="entry name" value="DNA-DEPENDENT METALLOPROTEASE SPRTN"/>
    <property type="match status" value="1"/>
</dbReference>
<feature type="compositionally biased region" description="Basic and acidic residues" evidence="3">
    <location>
        <begin position="770"/>
        <end position="780"/>
    </location>
</feature>
<dbReference type="Proteomes" id="UP000694563">
    <property type="component" value="Chromosome 3"/>
</dbReference>
<protein>
    <recommendedName>
        <fullName evidence="5">SprT-like domain-containing protein</fullName>
    </recommendedName>
</protein>
<dbReference type="AlphaFoldDB" id="A0A8C3XXQ2"/>
<dbReference type="InterPro" id="IPR055220">
    <property type="entry name" value="SPRTN_ZBD"/>
</dbReference>
<keyword evidence="4" id="KW-1133">Transmembrane helix</keyword>
<accession>A0A8C3XXQ2</accession>
<keyword evidence="4" id="KW-0812">Transmembrane</keyword>
<feature type="domain" description="SprT-like" evidence="5">
    <location>
        <begin position="600"/>
        <end position="769"/>
    </location>
</feature>
<dbReference type="Ensembl" id="ENSCUST00005000854.1">
    <property type="protein sequence ID" value="ENSCUSP00005000812.1"/>
    <property type="gene ID" value="ENSCUSG00005000583.1"/>
</dbReference>
<evidence type="ECO:0000313" key="7">
    <source>
        <dbReference type="Proteomes" id="UP000694563"/>
    </source>
</evidence>